<evidence type="ECO:0000313" key="13">
    <source>
        <dbReference type="EMBL" id="CAJ0780625.1"/>
    </source>
</evidence>
<protein>
    <recommendedName>
        <fullName evidence="4 10">4-alpha-glucanotransferase</fullName>
        <ecNumber evidence="3 10">2.4.1.25</ecNumber>
    </recommendedName>
    <alternativeName>
        <fullName evidence="8 10">Amylomaltase</fullName>
    </alternativeName>
    <alternativeName>
        <fullName evidence="9 10">Disproportionating enzyme</fullName>
    </alternativeName>
</protein>
<reference evidence="13 15" key="1">
    <citation type="submission" date="2023-07" db="EMBL/GenBank/DDBJ databases">
        <authorList>
            <person name="Peeters C."/>
        </authorList>
    </citation>
    <scope>NUCLEOTIDE SEQUENCE</scope>
    <source>
        <strain evidence="12 15">LMG 18095</strain>
        <strain evidence="13">R-77560</strain>
    </source>
</reference>
<accession>A0AAD2BM64</accession>
<dbReference type="GO" id="GO:0004134">
    <property type="term" value="F:4-alpha-glucanotransferase activity"/>
    <property type="evidence" value="ECO:0007669"/>
    <property type="project" value="UniProtKB-EC"/>
</dbReference>
<evidence type="ECO:0000256" key="1">
    <source>
        <dbReference type="ARBA" id="ARBA00000439"/>
    </source>
</evidence>
<dbReference type="Proteomes" id="UP001189756">
    <property type="component" value="Unassembled WGS sequence"/>
</dbReference>
<evidence type="ECO:0000256" key="9">
    <source>
        <dbReference type="ARBA" id="ARBA00031501"/>
    </source>
</evidence>
<evidence type="ECO:0000256" key="5">
    <source>
        <dbReference type="ARBA" id="ARBA00022676"/>
    </source>
</evidence>
<dbReference type="EMBL" id="CATZAR010000001">
    <property type="protein sequence ID" value="CAJ0779499.1"/>
    <property type="molecule type" value="Genomic_DNA"/>
</dbReference>
<feature type="compositionally biased region" description="Polar residues" evidence="11">
    <location>
        <begin position="28"/>
        <end position="37"/>
    </location>
</feature>
<dbReference type="EMBL" id="CATZAZ010000001">
    <property type="protein sequence ID" value="CAJ0780625.1"/>
    <property type="molecule type" value="Genomic_DNA"/>
</dbReference>
<keyword evidence="6 10" id="KW-0808">Transferase</keyword>
<evidence type="ECO:0000256" key="3">
    <source>
        <dbReference type="ARBA" id="ARBA00012560"/>
    </source>
</evidence>
<keyword evidence="7 10" id="KW-0119">Carbohydrate metabolism</keyword>
<evidence type="ECO:0000313" key="15">
    <source>
        <dbReference type="Proteomes" id="UP001189773"/>
    </source>
</evidence>
<dbReference type="NCBIfam" id="TIGR00217">
    <property type="entry name" value="malQ"/>
    <property type="match status" value="1"/>
</dbReference>
<dbReference type="GO" id="GO:0005975">
    <property type="term" value="P:carbohydrate metabolic process"/>
    <property type="evidence" value="ECO:0007669"/>
    <property type="project" value="InterPro"/>
</dbReference>
<dbReference type="SUPFAM" id="SSF51445">
    <property type="entry name" value="(Trans)glycosidases"/>
    <property type="match status" value="1"/>
</dbReference>
<evidence type="ECO:0000313" key="12">
    <source>
        <dbReference type="EMBL" id="CAJ0779499.1"/>
    </source>
</evidence>
<dbReference type="EC" id="2.4.1.25" evidence="3 10"/>
<dbReference type="InterPro" id="IPR017853">
    <property type="entry name" value="GH"/>
</dbReference>
<evidence type="ECO:0000313" key="14">
    <source>
        <dbReference type="Proteomes" id="UP001189756"/>
    </source>
</evidence>
<keyword evidence="15" id="KW-1185">Reference proteome</keyword>
<name>A0AAD2BM64_9RALS</name>
<dbReference type="PANTHER" id="PTHR32438:SF5">
    <property type="entry name" value="4-ALPHA-GLUCANOTRANSFERASE DPE1, CHLOROPLASTIC_AMYLOPLASTIC"/>
    <property type="match status" value="1"/>
</dbReference>
<dbReference type="AlphaFoldDB" id="A0AAD2BM64"/>
<dbReference type="Proteomes" id="UP001189773">
    <property type="component" value="Unassembled WGS sequence"/>
</dbReference>
<comment type="caution">
    <text evidence="13">The sequence shown here is derived from an EMBL/GenBank/DDBJ whole genome shotgun (WGS) entry which is preliminary data.</text>
</comment>
<comment type="similarity">
    <text evidence="2 10">Belongs to the disproportionating enzyme family.</text>
</comment>
<evidence type="ECO:0000256" key="7">
    <source>
        <dbReference type="ARBA" id="ARBA00023277"/>
    </source>
</evidence>
<organism evidence="13 14">
    <name type="scientific">Ralstonia thomasii</name>
    <dbReference type="NCBI Taxonomy" id="3058596"/>
    <lineage>
        <taxon>Bacteria</taxon>
        <taxon>Pseudomonadati</taxon>
        <taxon>Pseudomonadota</taxon>
        <taxon>Betaproteobacteria</taxon>
        <taxon>Burkholderiales</taxon>
        <taxon>Burkholderiaceae</taxon>
        <taxon>Ralstonia</taxon>
    </lineage>
</organism>
<gene>
    <name evidence="13" type="primary">malQ</name>
    <name evidence="12" type="ORF">LMG18095_00559</name>
    <name evidence="13" type="ORF">R77560_00684</name>
</gene>
<dbReference type="Gene3D" id="3.20.20.80">
    <property type="entry name" value="Glycosidases"/>
    <property type="match status" value="1"/>
</dbReference>
<proteinExistence type="inferred from homology"/>
<evidence type="ECO:0000256" key="6">
    <source>
        <dbReference type="ARBA" id="ARBA00022679"/>
    </source>
</evidence>
<feature type="region of interest" description="Disordered" evidence="11">
    <location>
        <begin position="1"/>
        <end position="37"/>
    </location>
</feature>
<keyword evidence="5 10" id="KW-0328">Glycosyltransferase</keyword>
<dbReference type="Pfam" id="PF02446">
    <property type="entry name" value="Glyco_hydro_77"/>
    <property type="match status" value="1"/>
</dbReference>
<dbReference type="InterPro" id="IPR003385">
    <property type="entry name" value="Glyco_hydro_77"/>
</dbReference>
<evidence type="ECO:0000256" key="8">
    <source>
        <dbReference type="ARBA" id="ARBA00031423"/>
    </source>
</evidence>
<evidence type="ECO:0000256" key="11">
    <source>
        <dbReference type="SAM" id="MobiDB-lite"/>
    </source>
</evidence>
<evidence type="ECO:0000256" key="4">
    <source>
        <dbReference type="ARBA" id="ARBA00020295"/>
    </source>
</evidence>
<dbReference type="PANTHER" id="PTHR32438">
    <property type="entry name" value="4-ALPHA-GLUCANOTRANSFERASE DPE1, CHLOROPLASTIC/AMYLOPLASTIC"/>
    <property type="match status" value="1"/>
</dbReference>
<sequence length="785" mass="84432">MRGIAAHAITRLTSDNRNAPTHPHTMDRTTNLSGTPRTPLQQLATDAGLLVDWEDAASRPMRVADEVLRAVLFTLGLPAGTPAQVSESQARLRAEAEAVAIPPLVTGVVGQPIVLQTSAPQAALLDGQPYRVDFESDGSTEGRISVSASEHHATLRLAAVQAVGYHRLTIDAGPGTVIEATLAIAPARCYGVADALRQHDRPTDSRLWGASAQLYGLRCDAERAASSAGLGDYTAAGTLARHLSQRGADALALSPVHAMFTADPRRYSPYSPSSRLFLNAWMIDPAALFGNETVRQAVVDCNLVADYARLEAAPLIDWPASGNARMTVLRALHRRLLQAPLGDTIGQTLLDDFRAYCINGGASLRDHAHFEALNAHLGPAHWKQWPAQYQDPSYLGVQAFAREHEDAVNFHLFLQWAAARQWAIAQRTAEGAGMAIGLVADLAVGTDSAGSHAWARQRDLLIGVTVGAPPDVFNAQGQGWGLTTFSPRAMRTQGFSAFIEMLRAVMAVPGGVRIDHVLGLMRLWVIPDGARPLDGVYLRYPMQDLLRLVALESWRNRCIVIGEDLGTVPAGLRDKLADDGLLGMRILWFEREYTRDDAPFKAPRTWAPASVAMTSTHDLPTLVGWWIGNDLRWQAQLGLLPAGMSESEAHARRMDDRAALVAAFAEHNRLVLADGGVPMIGVASLQAALEQTRVATAAQAEVILQASAQDFATAATVFTGAANTPLALVPLEDLLGLVEQPNLPSTIDTHPNWRRRLPGPAGTLIEAPTVLARLSALANARNSMS</sequence>
<evidence type="ECO:0000256" key="10">
    <source>
        <dbReference type="RuleBase" id="RU361207"/>
    </source>
</evidence>
<evidence type="ECO:0000256" key="2">
    <source>
        <dbReference type="ARBA" id="ARBA00005684"/>
    </source>
</evidence>
<comment type="catalytic activity">
    <reaction evidence="1 10">
        <text>Transfers a segment of a (1-&gt;4)-alpha-D-glucan to a new position in an acceptor, which may be glucose or a (1-&gt;4)-alpha-D-glucan.</text>
        <dbReference type="EC" id="2.4.1.25"/>
    </reaction>
</comment>